<accession>A0AAX1ZTI7</accession>
<name>A0AAX1ZTI7_BURML</name>
<evidence type="ECO:0000313" key="1">
    <source>
        <dbReference type="EMBL" id="RUN03942.1"/>
    </source>
</evidence>
<sequence>MMPANGRVTRDFITQRSTLPYCCKVKDRQIDAFHCAAARVHARCRTPSFMPIGDPRAWRVTRGRARGANRQ</sequence>
<organism evidence="1 2">
    <name type="scientific">Burkholderia mallei</name>
    <name type="common">Pseudomonas mallei</name>
    <dbReference type="NCBI Taxonomy" id="13373"/>
    <lineage>
        <taxon>Bacteria</taxon>
        <taxon>Pseudomonadati</taxon>
        <taxon>Pseudomonadota</taxon>
        <taxon>Betaproteobacteria</taxon>
        <taxon>Burkholderiales</taxon>
        <taxon>Burkholderiaceae</taxon>
        <taxon>Burkholderia</taxon>
        <taxon>pseudomallei group</taxon>
    </lineage>
</organism>
<protein>
    <submittedName>
        <fullName evidence="1">Uncharacterized protein</fullName>
    </submittedName>
</protein>
<evidence type="ECO:0000313" key="2">
    <source>
        <dbReference type="Proteomes" id="UP000269379"/>
    </source>
</evidence>
<dbReference type="AlphaFoldDB" id="A0AAX1ZTI7"/>
<gene>
    <name evidence="1" type="ORF">EGT70_30090</name>
</gene>
<proteinExistence type="predicted"/>
<comment type="caution">
    <text evidence="1">The sequence shown here is derived from an EMBL/GenBank/DDBJ whole genome shotgun (WGS) entry which is preliminary data.</text>
</comment>
<dbReference type="EMBL" id="RKJW01000002">
    <property type="protein sequence ID" value="RUN03942.1"/>
    <property type="molecule type" value="Genomic_DNA"/>
</dbReference>
<dbReference type="Proteomes" id="UP000269379">
    <property type="component" value="Chromosome 1"/>
</dbReference>
<reference evidence="2" key="1">
    <citation type="submission" date="2018-10" db="EMBL/GenBank/DDBJ databases">
        <title>FDA dAtabase for Regulatory Grade micrObial Sequences (FDA-ARGOS): Supporting development and validation of Infectious Disease Dx tests.</title>
        <authorList>
            <person name="Minogue T."/>
            <person name="Wolcott M."/>
            <person name="Wasieloski L."/>
            <person name="Aguilar W."/>
            <person name="Moore D."/>
            <person name="Jaissle J."/>
            <person name="Tallon L."/>
            <person name="Sadzewicz L."/>
            <person name="Zhao X."/>
            <person name="Vavikolanu K."/>
            <person name="Mehta A."/>
            <person name="Aluvathingal J."/>
            <person name="Nadendla S."/>
            <person name="Yan Y."/>
            <person name="Sichtig H."/>
        </authorList>
    </citation>
    <scope>NUCLEOTIDE SEQUENCE [LARGE SCALE GENOMIC DNA]</scope>
    <source>
        <strain evidence="2">FDAARGOS_588</strain>
    </source>
</reference>